<dbReference type="RefSeq" id="WP_075767291.1">
    <property type="nucleotide sequence ID" value="NZ_MJIL01000093.1"/>
</dbReference>
<dbReference type="InterPro" id="IPR029058">
    <property type="entry name" value="AB_hydrolase_fold"/>
</dbReference>
<accession>A0A1Q9GBM0</accession>
<proteinExistence type="predicted"/>
<name>A0A1Q9GBM0_9GAMM</name>
<evidence type="ECO:0000313" key="2">
    <source>
        <dbReference type="EMBL" id="OLQ71716.1"/>
    </source>
</evidence>
<protein>
    <submittedName>
        <fullName evidence="2">Hydrolase</fullName>
    </submittedName>
</protein>
<sequence length="296" mass="33693">MHLSKPEKLLVYLIFVLFLTGCESLFFWPSKKMVPSPEYFNFTKQDRYFTSEDGTIIHSWHLPASKEKRGTIFFLHGNAQNLSYHVANVYWLIDKGWDVVIIDYRGYGRSAGSPNFGAVQQDALAGYKALLAQQPDNLPIIVWGQSLGAAIAINLTASLPHKDLPQGVIIDSGFSSPRKIMQETLGKSWITWLFQYPLSWSITTEYSPDQAIVKIKDIPLLFVHSANDPLINSKHAETLFDLAKSPKQLWISQQQGHNTIWNDEQWREKLSCQLSNWPTLQPVEEACKPQQSLDDT</sequence>
<dbReference type="STRING" id="1903952.BIT28_23945"/>
<dbReference type="Proteomes" id="UP000186905">
    <property type="component" value="Unassembled WGS sequence"/>
</dbReference>
<dbReference type="PROSITE" id="PS51257">
    <property type="entry name" value="PROKAR_LIPOPROTEIN"/>
    <property type="match status" value="1"/>
</dbReference>
<feature type="domain" description="Serine aminopeptidase S33" evidence="1">
    <location>
        <begin position="67"/>
        <end position="193"/>
    </location>
</feature>
<dbReference type="PANTHER" id="PTHR12277:SF81">
    <property type="entry name" value="PROTEIN ABHD13"/>
    <property type="match status" value="1"/>
</dbReference>
<dbReference type="InterPro" id="IPR022742">
    <property type="entry name" value="Hydrolase_4"/>
</dbReference>
<dbReference type="Gene3D" id="3.40.50.1820">
    <property type="entry name" value="alpha/beta hydrolase"/>
    <property type="match status" value="1"/>
</dbReference>
<keyword evidence="2" id="KW-0378">Hydrolase</keyword>
<evidence type="ECO:0000313" key="3">
    <source>
        <dbReference type="Proteomes" id="UP000186905"/>
    </source>
</evidence>
<reference evidence="2 3" key="1">
    <citation type="submission" date="2016-09" db="EMBL/GenBank/DDBJ databases">
        <title>Photobacterium proteolyticum sp. nov. a protease producing bacterium isolated from ocean sediments of Laizhou Bay.</title>
        <authorList>
            <person name="Li Y."/>
        </authorList>
    </citation>
    <scope>NUCLEOTIDE SEQUENCE [LARGE SCALE GENOMIC DNA]</scope>
    <source>
        <strain evidence="2 3">13-12</strain>
    </source>
</reference>
<comment type="caution">
    <text evidence="2">The sequence shown here is derived from an EMBL/GenBank/DDBJ whole genome shotgun (WGS) entry which is preliminary data.</text>
</comment>
<gene>
    <name evidence="2" type="ORF">BIT28_23945</name>
</gene>
<dbReference type="AlphaFoldDB" id="A0A1Q9GBM0"/>
<dbReference type="GO" id="GO:0016787">
    <property type="term" value="F:hydrolase activity"/>
    <property type="evidence" value="ECO:0007669"/>
    <property type="project" value="UniProtKB-KW"/>
</dbReference>
<organism evidence="2 3">
    <name type="scientific">Photobacterium proteolyticum</name>
    <dbReference type="NCBI Taxonomy" id="1903952"/>
    <lineage>
        <taxon>Bacteria</taxon>
        <taxon>Pseudomonadati</taxon>
        <taxon>Pseudomonadota</taxon>
        <taxon>Gammaproteobacteria</taxon>
        <taxon>Vibrionales</taxon>
        <taxon>Vibrionaceae</taxon>
        <taxon>Photobacterium</taxon>
    </lineage>
</organism>
<dbReference type="SUPFAM" id="SSF53474">
    <property type="entry name" value="alpha/beta-Hydrolases"/>
    <property type="match status" value="1"/>
</dbReference>
<dbReference type="EMBL" id="MJIL01000093">
    <property type="protein sequence ID" value="OLQ71716.1"/>
    <property type="molecule type" value="Genomic_DNA"/>
</dbReference>
<dbReference type="PANTHER" id="PTHR12277">
    <property type="entry name" value="ALPHA/BETA HYDROLASE DOMAIN-CONTAINING PROTEIN"/>
    <property type="match status" value="1"/>
</dbReference>
<keyword evidence="3" id="KW-1185">Reference proteome</keyword>
<dbReference type="Pfam" id="PF12146">
    <property type="entry name" value="Hydrolase_4"/>
    <property type="match status" value="1"/>
</dbReference>
<evidence type="ECO:0000259" key="1">
    <source>
        <dbReference type="Pfam" id="PF12146"/>
    </source>
</evidence>
<dbReference type="OrthoDB" id="9798884at2"/>